<dbReference type="PANTHER" id="PTHR35535">
    <property type="entry name" value="HEAT SHOCK PROTEIN HSLJ"/>
    <property type="match status" value="1"/>
</dbReference>
<protein>
    <submittedName>
        <fullName evidence="3">META domain-containing protein</fullName>
    </submittedName>
</protein>
<dbReference type="InterPro" id="IPR039366">
    <property type="entry name" value="Pilotin"/>
</dbReference>
<dbReference type="Pfam" id="PF09619">
    <property type="entry name" value="YscW"/>
    <property type="match status" value="1"/>
</dbReference>
<evidence type="ECO:0000259" key="2">
    <source>
        <dbReference type="Pfam" id="PF03724"/>
    </source>
</evidence>
<keyword evidence="4" id="KW-1185">Reference proteome</keyword>
<accession>A0ABS7E705</accession>
<sequence length="282" mass="30689">MQFKLKKLALLSSVLISAFALQACDSKTVTPNQDGSIADKQLTEKASVMKSLDVNVIYLDRRMLPPNAVLEVTLEDVSKADAASELIASQTVTELGAPPYAVSIGYDSSNILDKHRYSLRATIKVEDTLVFTSTSHIDPFADNQVSPIEIKLDRVVRNNGAGVNANAEFSHTHWELMSLAEAPVAMGEGDNALFIQFNSDKNAVNGFSGCNNFMGSFQTQEGKLTMGPVAGTRKMCAKGMEQEMAFLASLESFASYQVQGETLIVKNNMGKVVARFESRDME</sequence>
<evidence type="ECO:0000313" key="3">
    <source>
        <dbReference type="EMBL" id="MBW8185463.1"/>
    </source>
</evidence>
<evidence type="ECO:0000313" key="4">
    <source>
        <dbReference type="Proteomes" id="UP001195963"/>
    </source>
</evidence>
<gene>
    <name evidence="3" type="ORF">K0625_17575</name>
</gene>
<dbReference type="Proteomes" id="UP001195963">
    <property type="component" value="Unassembled WGS sequence"/>
</dbReference>
<feature type="chain" id="PRO_5045560686" evidence="1">
    <location>
        <begin position="24"/>
        <end position="282"/>
    </location>
</feature>
<dbReference type="PANTHER" id="PTHR35535:SF1">
    <property type="entry name" value="HEAT SHOCK PROTEIN HSLJ"/>
    <property type="match status" value="1"/>
</dbReference>
<reference evidence="3 4" key="1">
    <citation type="submission" date="2021-07" db="EMBL/GenBank/DDBJ databases">
        <title>Shewanella sp. nov, isolated from SCS.</title>
        <authorList>
            <person name="Cao W.R."/>
        </authorList>
    </citation>
    <scope>NUCLEOTIDE SEQUENCE [LARGE SCALE GENOMIC DNA]</scope>
    <source>
        <strain evidence="3 4">NR704-98</strain>
    </source>
</reference>
<feature type="domain" description="DUF306" evidence="2">
    <location>
        <begin position="167"/>
        <end position="277"/>
    </location>
</feature>
<proteinExistence type="predicted"/>
<dbReference type="InterPro" id="IPR053147">
    <property type="entry name" value="Hsp_HslJ-like"/>
</dbReference>
<dbReference type="InterPro" id="IPR038670">
    <property type="entry name" value="HslJ-like_sf"/>
</dbReference>
<feature type="signal peptide" evidence="1">
    <location>
        <begin position="1"/>
        <end position="23"/>
    </location>
</feature>
<dbReference type="Gene3D" id="2.40.128.270">
    <property type="match status" value="1"/>
</dbReference>
<dbReference type="EMBL" id="JAHZST010000014">
    <property type="protein sequence ID" value="MBW8185463.1"/>
    <property type="molecule type" value="Genomic_DNA"/>
</dbReference>
<name>A0ABS7E705_9GAMM</name>
<keyword evidence="1" id="KW-0732">Signal</keyword>
<dbReference type="InterPro" id="IPR005184">
    <property type="entry name" value="DUF306_Meta_HslJ"/>
</dbReference>
<comment type="caution">
    <text evidence="3">The sequence shown here is derived from an EMBL/GenBank/DDBJ whole genome shotgun (WGS) entry which is preliminary data.</text>
</comment>
<dbReference type="Pfam" id="PF03724">
    <property type="entry name" value="META"/>
    <property type="match status" value="1"/>
</dbReference>
<evidence type="ECO:0000256" key="1">
    <source>
        <dbReference type="SAM" id="SignalP"/>
    </source>
</evidence>
<organism evidence="3 4">
    <name type="scientific">Shewanella nanhaiensis</name>
    <dbReference type="NCBI Taxonomy" id="2864872"/>
    <lineage>
        <taxon>Bacteria</taxon>
        <taxon>Pseudomonadati</taxon>
        <taxon>Pseudomonadota</taxon>
        <taxon>Gammaproteobacteria</taxon>
        <taxon>Alteromonadales</taxon>
        <taxon>Shewanellaceae</taxon>
        <taxon>Shewanella</taxon>
    </lineage>
</organism>
<dbReference type="PROSITE" id="PS51257">
    <property type="entry name" value="PROKAR_LIPOPROTEIN"/>
    <property type="match status" value="1"/>
</dbReference>
<dbReference type="RefSeq" id="WP_220110883.1">
    <property type="nucleotide sequence ID" value="NZ_JAHZST010000014.1"/>
</dbReference>